<dbReference type="Gene3D" id="2.10.240.10">
    <property type="entry name" value="Dihydroorotate dehydrogenase, electron transfer subunit"/>
    <property type="match status" value="1"/>
</dbReference>
<evidence type="ECO:0000256" key="6">
    <source>
        <dbReference type="ARBA" id="ARBA00022827"/>
    </source>
</evidence>
<dbReference type="PANTHER" id="PTHR43513">
    <property type="entry name" value="DIHYDROOROTATE DEHYDROGENASE B (NAD(+)), ELECTRON TRANSFER SUBUNIT"/>
    <property type="match status" value="1"/>
</dbReference>
<sequence>MKLSDCTLLWNREVSPGYYHMGLEAPARYTEAQPGQFVMLKAEKGGTLLRRPFSIHDVTTRDGKTVVTLLYKVVGPNTRVYGAMKEGEVLSMLGPLGNSFTEPEAGEATFLAGGGIGIAPMLLLARRILAAGASPSDHTVFIGGRTRGDVLAEEAFRELGFPVVVTTDDGSAGEKGRITEPMARLLGEKGPAKVYACGPHPMLVGVADLMEGHSALCELSLEIIMACGMGACMGCVVEASGDDAPYRHVCIDGPVFDARTIKV</sequence>
<keyword evidence="2" id="KW-0813">Transport</keyword>
<dbReference type="GO" id="GO:0046872">
    <property type="term" value="F:metal ion binding"/>
    <property type="evidence" value="ECO:0007669"/>
    <property type="project" value="UniProtKB-KW"/>
</dbReference>
<dbReference type="InterPro" id="IPR039261">
    <property type="entry name" value="FNR_nucleotide-bd"/>
</dbReference>
<dbReference type="InterPro" id="IPR037117">
    <property type="entry name" value="Dihydroorotate_DH_ele_sf"/>
</dbReference>
<dbReference type="SUPFAM" id="SSF63380">
    <property type="entry name" value="Riboflavin synthase domain-like"/>
    <property type="match status" value="1"/>
</dbReference>
<dbReference type="InterPro" id="IPR050353">
    <property type="entry name" value="PyrK_electron_transfer"/>
</dbReference>
<dbReference type="EMBL" id="FMUX01000001">
    <property type="protein sequence ID" value="SCX77364.1"/>
    <property type="molecule type" value="Genomic_DNA"/>
</dbReference>
<feature type="binding site" evidence="12">
    <location>
        <position position="235"/>
    </location>
    <ligand>
        <name>[2Fe-2S] cluster</name>
        <dbReference type="ChEBI" id="CHEBI:190135"/>
    </ligand>
</feature>
<dbReference type="Pfam" id="PF10418">
    <property type="entry name" value="DHODB_Fe-S_bind"/>
    <property type="match status" value="1"/>
</dbReference>
<keyword evidence="7" id="KW-0249">Electron transport</keyword>
<evidence type="ECO:0000313" key="14">
    <source>
        <dbReference type="EMBL" id="SCX77364.1"/>
    </source>
</evidence>
<gene>
    <name evidence="14" type="ORF">SAMN05216233_101191</name>
</gene>
<dbReference type="InterPro" id="IPR019480">
    <property type="entry name" value="Dihydroorotate_DH_Fe-S-bd"/>
</dbReference>
<comment type="cofactor">
    <cofactor evidence="12">
        <name>[2Fe-2S] cluster</name>
        <dbReference type="ChEBI" id="CHEBI:190135"/>
    </cofactor>
    <text evidence="12">Binds 1 [2Fe-2S] cluster per subunit.</text>
</comment>
<dbReference type="GO" id="GO:0051537">
    <property type="term" value="F:2 iron, 2 sulfur cluster binding"/>
    <property type="evidence" value="ECO:0007669"/>
    <property type="project" value="UniProtKB-KW"/>
</dbReference>
<proteinExistence type="inferred from homology"/>
<evidence type="ECO:0000256" key="9">
    <source>
        <dbReference type="ARBA" id="ARBA00023014"/>
    </source>
</evidence>
<dbReference type="Gene3D" id="2.40.30.10">
    <property type="entry name" value="Translation factors"/>
    <property type="match status" value="1"/>
</dbReference>
<evidence type="ECO:0000256" key="12">
    <source>
        <dbReference type="PIRSR" id="PIRSR006816-2"/>
    </source>
</evidence>
<dbReference type="RefSeq" id="WP_092207358.1">
    <property type="nucleotide sequence ID" value="NZ_FMUX01000001.1"/>
</dbReference>
<dbReference type="AlphaFoldDB" id="A0A1G5AHI0"/>
<accession>A0A1G5AHI0</accession>
<keyword evidence="15" id="KW-1185">Reference proteome</keyword>
<name>A0A1G5AHI0_9BACT</name>
<evidence type="ECO:0000259" key="13">
    <source>
        <dbReference type="PROSITE" id="PS51384"/>
    </source>
</evidence>
<evidence type="ECO:0000256" key="2">
    <source>
        <dbReference type="ARBA" id="ARBA00022448"/>
    </source>
</evidence>
<evidence type="ECO:0000256" key="11">
    <source>
        <dbReference type="PIRSR" id="PIRSR006816-1"/>
    </source>
</evidence>
<keyword evidence="3 11" id="KW-0285">Flavoprotein</keyword>
<dbReference type="GO" id="GO:0006221">
    <property type="term" value="P:pyrimidine nucleotide biosynthetic process"/>
    <property type="evidence" value="ECO:0007669"/>
    <property type="project" value="InterPro"/>
</dbReference>
<dbReference type="SUPFAM" id="SSF52343">
    <property type="entry name" value="Ferredoxin reductase-like, C-terminal NADP-linked domain"/>
    <property type="match status" value="1"/>
</dbReference>
<dbReference type="Gene3D" id="3.40.50.80">
    <property type="entry name" value="Nucleotide-binding domain of ferredoxin-NADP reductase (FNR) module"/>
    <property type="match status" value="1"/>
</dbReference>
<dbReference type="PROSITE" id="PS51384">
    <property type="entry name" value="FAD_FR"/>
    <property type="match status" value="1"/>
</dbReference>
<evidence type="ECO:0000256" key="7">
    <source>
        <dbReference type="ARBA" id="ARBA00022982"/>
    </source>
</evidence>
<dbReference type="PRINTS" id="PR00410">
    <property type="entry name" value="PHEHYDRXLASE"/>
</dbReference>
<dbReference type="InterPro" id="IPR017927">
    <property type="entry name" value="FAD-bd_FR_type"/>
</dbReference>
<keyword evidence="5 12" id="KW-0479">Metal-binding</keyword>
<comment type="cofactor">
    <cofactor evidence="11">
        <name>FAD</name>
        <dbReference type="ChEBI" id="CHEBI:57692"/>
    </cofactor>
    <text evidence="11">Binds 1 FAD per subunit.</text>
</comment>
<dbReference type="Pfam" id="PF00175">
    <property type="entry name" value="NAD_binding_1"/>
    <property type="match status" value="1"/>
</dbReference>
<keyword evidence="6 11" id="KW-0274">FAD</keyword>
<evidence type="ECO:0000256" key="8">
    <source>
        <dbReference type="ARBA" id="ARBA00023004"/>
    </source>
</evidence>
<dbReference type="PANTHER" id="PTHR43513:SF3">
    <property type="entry name" value="DIHYDROOROTATE DEHYDROGENASE B (NAD(+)), ELECTRON TRANSFER SUBUNIT-RELATED"/>
    <property type="match status" value="1"/>
</dbReference>
<feature type="binding site" evidence="11">
    <location>
        <begin position="51"/>
        <end position="54"/>
    </location>
    <ligand>
        <name>FAD</name>
        <dbReference type="ChEBI" id="CHEBI:57692"/>
    </ligand>
</feature>
<dbReference type="PIRSF" id="PIRSF006816">
    <property type="entry name" value="Cyc3_hyd_g"/>
    <property type="match status" value="1"/>
</dbReference>
<keyword evidence="9 12" id="KW-0411">Iron-sulfur</keyword>
<dbReference type="GO" id="GO:0050660">
    <property type="term" value="F:flavin adenine dinucleotide binding"/>
    <property type="evidence" value="ECO:0007669"/>
    <property type="project" value="InterPro"/>
</dbReference>
<reference evidence="14 15" key="1">
    <citation type="submission" date="2016-10" db="EMBL/GenBank/DDBJ databases">
        <authorList>
            <person name="de Groot N.N."/>
        </authorList>
    </citation>
    <scope>NUCLEOTIDE SEQUENCE [LARGE SCALE GENOMIC DNA]</scope>
    <source>
        <strain evidence="14 15">AA1</strain>
    </source>
</reference>
<comment type="cofactor">
    <cofactor evidence="10">
        <name>[2Fe-2S] cluster</name>
        <dbReference type="ChEBI" id="CHEBI:190135"/>
    </cofactor>
</comment>
<organism evidence="14 15">
    <name type="scientific">Desulfoluna spongiiphila</name>
    <dbReference type="NCBI Taxonomy" id="419481"/>
    <lineage>
        <taxon>Bacteria</taxon>
        <taxon>Pseudomonadati</taxon>
        <taxon>Thermodesulfobacteriota</taxon>
        <taxon>Desulfobacteria</taxon>
        <taxon>Desulfobacterales</taxon>
        <taxon>Desulfolunaceae</taxon>
        <taxon>Desulfoluna</taxon>
    </lineage>
</organism>
<feature type="binding site" evidence="12">
    <location>
        <position position="250"/>
    </location>
    <ligand>
        <name>[2Fe-2S] cluster</name>
        <dbReference type="ChEBI" id="CHEBI:190135"/>
    </ligand>
</feature>
<dbReference type="InterPro" id="IPR001433">
    <property type="entry name" value="OxRdtase_FAD/NAD-bd"/>
</dbReference>
<evidence type="ECO:0000256" key="10">
    <source>
        <dbReference type="ARBA" id="ARBA00034078"/>
    </source>
</evidence>
<feature type="binding site" evidence="12">
    <location>
        <position position="232"/>
    </location>
    <ligand>
        <name>[2Fe-2S] cluster</name>
        <dbReference type="ChEBI" id="CHEBI:190135"/>
    </ligand>
</feature>
<evidence type="ECO:0000256" key="3">
    <source>
        <dbReference type="ARBA" id="ARBA00022630"/>
    </source>
</evidence>
<dbReference type="InterPro" id="IPR017938">
    <property type="entry name" value="Riboflavin_synthase-like_b-brl"/>
</dbReference>
<dbReference type="CDD" id="cd06218">
    <property type="entry name" value="DHOD_e_trans"/>
    <property type="match status" value="1"/>
</dbReference>
<dbReference type="STRING" id="419481.SAMN05216233_101191"/>
<evidence type="ECO:0000256" key="4">
    <source>
        <dbReference type="ARBA" id="ARBA00022714"/>
    </source>
</evidence>
<keyword evidence="4 12" id="KW-0001">2Fe-2S</keyword>
<feature type="binding site" evidence="12">
    <location>
        <position position="227"/>
    </location>
    <ligand>
        <name>[2Fe-2S] cluster</name>
        <dbReference type="ChEBI" id="CHEBI:190135"/>
    </ligand>
</feature>
<evidence type="ECO:0000313" key="15">
    <source>
        <dbReference type="Proteomes" id="UP000198870"/>
    </source>
</evidence>
<evidence type="ECO:0000256" key="5">
    <source>
        <dbReference type="ARBA" id="ARBA00022723"/>
    </source>
</evidence>
<protein>
    <submittedName>
        <fullName evidence="14">Dihydroorotate oxidase B, electron transfer subunit</fullName>
    </submittedName>
</protein>
<evidence type="ECO:0000256" key="1">
    <source>
        <dbReference type="ARBA" id="ARBA00006422"/>
    </source>
</evidence>
<dbReference type="GO" id="GO:0016491">
    <property type="term" value="F:oxidoreductase activity"/>
    <property type="evidence" value="ECO:0007669"/>
    <property type="project" value="InterPro"/>
</dbReference>
<dbReference type="Proteomes" id="UP000198870">
    <property type="component" value="Unassembled WGS sequence"/>
</dbReference>
<keyword evidence="8 12" id="KW-0408">Iron</keyword>
<feature type="domain" description="FAD-binding FR-type" evidence="13">
    <location>
        <begin position="1"/>
        <end position="102"/>
    </location>
</feature>
<comment type="similarity">
    <text evidence="1">Belongs to the PyrK family.</text>
</comment>
<dbReference type="InterPro" id="IPR012165">
    <property type="entry name" value="Cyt_c3_hydrogenase_gsu"/>
</dbReference>
<dbReference type="OrthoDB" id="9796486at2"/>